<reference evidence="2" key="1">
    <citation type="submission" date="2016-09" db="EMBL/GenBank/DDBJ databases">
        <authorList>
            <person name="Capua I."/>
            <person name="De Benedictis P."/>
            <person name="Joannis T."/>
            <person name="Lombin L.H."/>
            <person name="Cattoli G."/>
        </authorList>
    </citation>
    <scope>NUCLEOTIDE SEQUENCE</scope>
    <source>
        <strain evidence="2">B9</strain>
    </source>
</reference>
<protein>
    <recommendedName>
        <fullName evidence="3">Polymer-forming cytoskeletal protein</fullName>
    </recommendedName>
</protein>
<name>A0A1K0IYT1_CUPNE</name>
<evidence type="ECO:0000256" key="1">
    <source>
        <dbReference type="ARBA" id="ARBA00044755"/>
    </source>
</evidence>
<dbReference type="PANTHER" id="PTHR35024:SF4">
    <property type="entry name" value="POLYMER-FORMING CYTOSKELETAL PROTEIN"/>
    <property type="match status" value="1"/>
</dbReference>
<evidence type="ECO:0000313" key="2">
    <source>
        <dbReference type="EMBL" id="SCU86603.1"/>
    </source>
</evidence>
<evidence type="ECO:0008006" key="3">
    <source>
        <dbReference type="Google" id="ProtNLM"/>
    </source>
</evidence>
<dbReference type="AlphaFoldDB" id="A0A1K0IYT1"/>
<dbReference type="InterPro" id="IPR007607">
    <property type="entry name" value="BacA/B"/>
</dbReference>
<dbReference type="EMBL" id="FMSH01000401">
    <property type="protein sequence ID" value="SCU86603.1"/>
    <property type="molecule type" value="Genomic_DNA"/>
</dbReference>
<gene>
    <name evidence="2" type="ORF">CNECB9_460002</name>
</gene>
<comment type="similarity">
    <text evidence="1">Belongs to the bactofilin family.</text>
</comment>
<accession>A0A1K0IYT1</accession>
<dbReference type="PANTHER" id="PTHR35024">
    <property type="entry name" value="HYPOTHETICAL CYTOSOLIC PROTEIN"/>
    <property type="match status" value="1"/>
</dbReference>
<proteinExistence type="inferred from homology"/>
<dbReference type="RefSeq" id="WP_340528089.1">
    <property type="nucleotide sequence ID" value="NZ_CAXUOZ020000004.1"/>
</dbReference>
<organism evidence="2">
    <name type="scientific">Cupriavidus necator</name>
    <name type="common">Alcaligenes eutrophus</name>
    <name type="synonym">Ralstonia eutropha</name>
    <dbReference type="NCBI Taxonomy" id="106590"/>
    <lineage>
        <taxon>Bacteria</taxon>
        <taxon>Pseudomonadati</taxon>
        <taxon>Pseudomonadota</taxon>
        <taxon>Betaproteobacteria</taxon>
        <taxon>Burkholderiales</taxon>
        <taxon>Burkholderiaceae</taxon>
        <taxon>Cupriavidus</taxon>
    </lineage>
</organism>
<dbReference type="Pfam" id="PF04519">
    <property type="entry name" value="Bactofilin"/>
    <property type="match status" value="1"/>
</dbReference>
<sequence length="145" mass="14626">MKDTPTFSVLNRGMSIHGDVAADHGITCLGLIDGNITSSAGLLHVGVGGIVRGKVEGDHVIVDGIVEGDVAARSTLLLNGRVKGEIFYAGTIRLGLNANLESKISRVAAIGSGTGAHVFAREAVATGPADPAELADANAAQTPST</sequence>